<name>A0A2U1QHV3_ARTAN</name>
<dbReference type="InterPro" id="IPR044974">
    <property type="entry name" value="Disease_R_plants"/>
</dbReference>
<dbReference type="InterPro" id="IPR058192">
    <property type="entry name" value="WHD_ROQ1-like"/>
</dbReference>
<evidence type="ECO:0000256" key="1">
    <source>
        <dbReference type="ARBA" id="ARBA00022737"/>
    </source>
</evidence>
<dbReference type="PANTHER" id="PTHR11017:SF544">
    <property type="entry name" value="ADP-RIBOSYL CYCLASE_CYCLIC ADP-RIBOSE HYDROLASE"/>
    <property type="match status" value="1"/>
</dbReference>
<protein>
    <submittedName>
        <fullName evidence="3">Toll/interleukin-1 receptor (TIR) domain-containing protein</fullName>
    </submittedName>
</protein>
<dbReference type="AlphaFoldDB" id="A0A2U1QHV3"/>
<keyword evidence="4" id="KW-1185">Reference proteome</keyword>
<dbReference type="EMBL" id="PKPP01000112">
    <property type="protein sequence ID" value="PWA97599.1"/>
    <property type="molecule type" value="Genomic_DNA"/>
</dbReference>
<feature type="domain" description="Disease resistance protein Roq1-like winged-helix" evidence="2">
    <location>
        <begin position="13"/>
        <end position="83"/>
    </location>
</feature>
<evidence type="ECO:0000313" key="4">
    <source>
        <dbReference type="Proteomes" id="UP000245207"/>
    </source>
</evidence>
<evidence type="ECO:0000259" key="2">
    <source>
        <dbReference type="Pfam" id="PF23282"/>
    </source>
</evidence>
<keyword evidence="3" id="KW-0675">Receptor</keyword>
<dbReference type="PANTHER" id="PTHR11017">
    <property type="entry name" value="LEUCINE-RICH REPEAT-CONTAINING PROTEIN"/>
    <property type="match status" value="1"/>
</dbReference>
<evidence type="ECO:0000313" key="3">
    <source>
        <dbReference type="EMBL" id="PWA97599.1"/>
    </source>
</evidence>
<comment type="caution">
    <text evidence="3">The sequence shown here is derived from an EMBL/GenBank/DDBJ whole genome shotgun (WGS) entry which is preliminary data.</text>
</comment>
<dbReference type="GO" id="GO:0006952">
    <property type="term" value="P:defense response"/>
    <property type="evidence" value="ECO:0007669"/>
    <property type="project" value="InterPro"/>
</dbReference>
<reference evidence="3 4" key="1">
    <citation type="journal article" date="2018" name="Mol. Plant">
        <title>The genome of Artemisia annua provides insight into the evolution of Asteraceae family and artemisinin biosynthesis.</title>
        <authorList>
            <person name="Shen Q."/>
            <person name="Zhang L."/>
            <person name="Liao Z."/>
            <person name="Wang S."/>
            <person name="Yan T."/>
            <person name="Shi P."/>
            <person name="Liu M."/>
            <person name="Fu X."/>
            <person name="Pan Q."/>
            <person name="Wang Y."/>
            <person name="Lv Z."/>
            <person name="Lu X."/>
            <person name="Zhang F."/>
            <person name="Jiang W."/>
            <person name="Ma Y."/>
            <person name="Chen M."/>
            <person name="Hao X."/>
            <person name="Li L."/>
            <person name="Tang Y."/>
            <person name="Lv G."/>
            <person name="Zhou Y."/>
            <person name="Sun X."/>
            <person name="Brodelius P.E."/>
            <person name="Rose J.K.C."/>
            <person name="Tang K."/>
        </authorList>
    </citation>
    <scope>NUCLEOTIDE SEQUENCE [LARGE SCALE GENOMIC DNA]</scope>
    <source>
        <strain evidence="4">cv. Huhao1</strain>
        <tissue evidence="3">Leaf</tissue>
    </source>
</reference>
<dbReference type="OrthoDB" id="1745619at2759"/>
<accession>A0A2U1QHV3</accession>
<dbReference type="Pfam" id="PF23282">
    <property type="entry name" value="WHD_ROQ1"/>
    <property type="match status" value="1"/>
</dbReference>
<dbReference type="Proteomes" id="UP000245207">
    <property type="component" value="Unassembled WGS sequence"/>
</dbReference>
<keyword evidence="1" id="KW-0677">Repeat</keyword>
<sequence>MKFLELSYIDLEEDYKEIFLDVACILKGWWKNDVVIMLESCGFRVRIGLRVLELRSLINISERGKLGMHDHNEQMSKNIVRHVNPNKPKRHNQLWIDVEIVDILANHSASLFKAQVSPYLKKLRKGRNRLEKLHMPAECPKLVNLDHSIKGSETLHLGITPNLETLRLMDCTDMVEFHAR</sequence>
<proteinExistence type="predicted"/>
<gene>
    <name evidence="3" type="ORF">CTI12_AA027540</name>
</gene>
<organism evidence="3 4">
    <name type="scientific">Artemisia annua</name>
    <name type="common">Sweet wormwood</name>
    <dbReference type="NCBI Taxonomy" id="35608"/>
    <lineage>
        <taxon>Eukaryota</taxon>
        <taxon>Viridiplantae</taxon>
        <taxon>Streptophyta</taxon>
        <taxon>Embryophyta</taxon>
        <taxon>Tracheophyta</taxon>
        <taxon>Spermatophyta</taxon>
        <taxon>Magnoliopsida</taxon>
        <taxon>eudicotyledons</taxon>
        <taxon>Gunneridae</taxon>
        <taxon>Pentapetalae</taxon>
        <taxon>asterids</taxon>
        <taxon>campanulids</taxon>
        <taxon>Asterales</taxon>
        <taxon>Asteraceae</taxon>
        <taxon>Asteroideae</taxon>
        <taxon>Anthemideae</taxon>
        <taxon>Artemisiinae</taxon>
        <taxon>Artemisia</taxon>
    </lineage>
</organism>